<feature type="region of interest" description="Disordered" evidence="1">
    <location>
        <begin position="830"/>
        <end position="857"/>
    </location>
</feature>
<dbReference type="Gramene" id="KZN06390">
    <property type="protein sequence ID" value="KZN06390"/>
    <property type="gene ID" value="DCAR_007227"/>
</dbReference>
<feature type="region of interest" description="Disordered" evidence="1">
    <location>
        <begin position="1"/>
        <end position="72"/>
    </location>
</feature>
<organism evidence="2">
    <name type="scientific">Daucus carota subsp. sativus</name>
    <name type="common">Carrot</name>
    <dbReference type="NCBI Taxonomy" id="79200"/>
    <lineage>
        <taxon>Eukaryota</taxon>
        <taxon>Viridiplantae</taxon>
        <taxon>Streptophyta</taxon>
        <taxon>Embryophyta</taxon>
        <taxon>Tracheophyta</taxon>
        <taxon>Spermatophyta</taxon>
        <taxon>Magnoliopsida</taxon>
        <taxon>eudicotyledons</taxon>
        <taxon>Gunneridae</taxon>
        <taxon>Pentapetalae</taxon>
        <taxon>asterids</taxon>
        <taxon>campanulids</taxon>
        <taxon>Apiales</taxon>
        <taxon>Apiaceae</taxon>
        <taxon>Apioideae</taxon>
        <taxon>Scandiceae</taxon>
        <taxon>Daucinae</taxon>
        <taxon>Daucus</taxon>
        <taxon>Daucus sect. Daucus</taxon>
    </lineage>
</organism>
<proteinExistence type="predicted"/>
<feature type="compositionally biased region" description="Basic and acidic residues" evidence="1">
    <location>
        <begin position="43"/>
        <end position="53"/>
    </location>
</feature>
<dbReference type="PANTHER" id="PTHR47165">
    <property type="entry name" value="OS03G0429900 PROTEIN"/>
    <property type="match status" value="1"/>
</dbReference>
<dbReference type="Gene3D" id="2.40.50.140">
    <property type="entry name" value="Nucleic acid-binding proteins"/>
    <property type="match status" value="4"/>
</dbReference>
<dbReference type="SUPFAM" id="SSF50249">
    <property type="entry name" value="Nucleic acid-binding proteins"/>
    <property type="match status" value="1"/>
</dbReference>
<evidence type="ECO:0008006" key="3">
    <source>
        <dbReference type="Google" id="ProtNLM"/>
    </source>
</evidence>
<dbReference type="AlphaFoldDB" id="A0A166ECR2"/>
<comment type="caution">
    <text evidence="2">The sequence shown here is derived from an EMBL/GenBank/DDBJ whole genome shotgun (WGS) entry which is preliminary data.</text>
</comment>
<feature type="compositionally biased region" description="Polar residues" evidence="1">
    <location>
        <begin position="1"/>
        <end position="16"/>
    </location>
</feature>
<dbReference type="InterPro" id="IPR012340">
    <property type="entry name" value="NA-bd_OB-fold"/>
</dbReference>
<feature type="region of interest" description="Disordered" evidence="1">
    <location>
        <begin position="169"/>
        <end position="207"/>
    </location>
</feature>
<feature type="compositionally biased region" description="Polar residues" evidence="1">
    <location>
        <begin position="830"/>
        <end position="844"/>
    </location>
</feature>
<accession>A0A166ECR2</accession>
<evidence type="ECO:0000313" key="2">
    <source>
        <dbReference type="EMBL" id="KZN06390.1"/>
    </source>
</evidence>
<gene>
    <name evidence="2" type="ORF">DCAR_007227</name>
</gene>
<protein>
    <recommendedName>
        <fullName evidence="3">Replication factor A C-terminal domain-containing protein</fullName>
    </recommendedName>
</protein>
<evidence type="ECO:0000256" key="1">
    <source>
        <dbReference type="SAM" id="MobiDB-lite"/>
    </source>
</evidence>
<feature type="region of interest" description="Disordered" evidence="1">
    <location>
        <begin position="92"/>
        <end position="132"/>
    </location>
</feature>
<dbReference type="PANTHER" id="PTHR47165:SF4">
    <property type="entry name" value="OS03G0429900 PROTEIN"/>
    <property type="match status" value="1"/>
</dbReference>
<dbReference type="EMBL" id="LNRQ01000002">
    <property type="protein sequence ID" value="KZN06390.1"/>
    <property type="molecule type" value="Genomic_DNA"/>
</dbReference>
<feature type="compositionally biased region" description="Basic residues" evidence="1">
    <location>
        <begin position="95"/>
        <end position="108"/>
    </location>
</feature>
<reference evidence="2" key="1">
    <citation type="journal article" date="2016" name="Nat. Genet.">
        <title>A high-quality carrot genome assembly provides new insights into carotenoid accumulation and asterid genome evolution.</title>
        <authorList>
            <person name="Iorizzo M."/>
            <person name="Ellison S."/>
            <person name="Senalik D."/>
            <person name="Zeng P."/>
            <person name="Satapoomin P."/>
            <person name="Huang J."/>
            <person name="Bowman M."/>
            <person name="Iovene M."/>
            <person name="Sanseverino W."/>
            <person name="Cavagnaro P."/>
            <person name="Yildiz M."/>
            <person name="Macko-Podgorni A."/>
            <person name="Moranska E."/>
            <person name="Grzebelus E."/>
            <person name="Grzebelus D."/>
            <person name="Ashrafi H."/>
            <person name="Zheng Z."/>
            <person name="Cheng S."/>
            <person name="Spooner D."/>
            <person name="Van Deynze A."/>
            <person name="Simon P."/>
        </authorList>
    </citation>
    <scope>NUCLEOTIDE SEQUENCE [LARGE SCALE GENOMIC DNA]</scope>
    <source>
        <tissue evidence="2">Leaf</tissue>
    </source>
</reference>
<sequence>MVESSVQLVNDSSTPQTDRRKDKNPVTQKRAVFAPLCTNTPDIRLHSSHDKDGNHKRKNIGTTSTPPYVNPQGRDGYNVLGSPAALTANTLPRSNKIHHGSPHKKKLRQSVGFDGNNEYSPHTPDSLGRDMHQKPAFVTPLTNVEARKSKSNSRFQGFAAAEKENVRVPNQSMQKSNKSKKASLRVHDQNSSMNSTRITPLTPSMAGRPFSLDSGVSASRNYSNSESTVMHEKLNGNQFGIPKRVLDFNECSRENPDPDVYNQTEIPEIHGFEDSDSDISADDDIDYVNEDCDENINSGHEQLYLTHFPATRFYLNIDHPSVHKLRKRYGQPNFYTKKDISKDEEPEPVLPTMKISELKKLTEDYIELYTLCSDETGIIPVIWPNEEIVRLIGKEIYEVELDIEESGEGDKFPQLLKFPLKKNYNFTIALTKENLKEGSKVYKALQIYEVMDVCATHSPKQQQNEIQAQTEVTNVLENHSKGGSPQTGNSTNKTRPRFMVEKESEKEVNEHPPKLKNIKQEKNCRMQAYAPAHLADKIGRIIQIGKIYMIKNFDVKEYTEKDKFRPVPMDRQIIFTVDTRITDLDESQTFVPKNVFDFFQFSDLKHAAEQVTYLTDVIGIIPKTDKIKDFNNRHGKPQKNIKFKLSDGRSKEPGFGKHILSGKAKSNKLCKISDILQLGENFIEDDVVTKITVQAVQEKSQWMHFVCTSCYETCSMRNQDFYCKSCDRIVPEPNKKFTLEIIGSDETGSIKIKLKDRAFRRLLEGTAFDMEAEHLSFPKEFKVMIGQGYTLKLQISKENIEKNSDLFLAVDMYPGFEYEEPKIQQGYSVQQSDSYTAQPSSSSCHLDDISQLDYTGQ</sequence>
<feature type="compositionally biased region" description="Polar residues" evidence="1">
    <location>
        <begin position="189"/>
        <end position="202"/>
    </location>
</feature>
<name>A0A166ECR2_DAUCS</name>